<protein>
    <recommendedName>
        <fullName evidence="3">Restriction endonuclease</fullName>
    </recommendedName>
</protein>
<organism evidence="1 2">
    <name type="scientific">Chryseosolibacter indicus</name>
    <dbReference type="NCBI Taxonomy" id="2782351"/>
    <lineage>
        <taxon>Bacteria</taxon>
        <taxon>Pseudomonadati</taxon>
        <taxon>Bacteroidota</taxon>
        <taxon>Cytophagia</taxon>
        <taxon>Cytophagales</taxon>
        <taxon>Chryseotaleaceae</taxon>
        <taxon>Chryseosolibacter</taxon>
    </lineage>
</organism>
<dbReference type="EMBL" id="JAHESD010000059">
    <property type="protein sequence ID" value="MBT1705558.1"/>
    <property type="molecule type" value="Genomic_DNA"/>
</dbReference>
<name>A0ABS5VVU7_9BACT</name>
<dbReference type="RefSeq" id="WP_254155503.1">
    <property type="nucleotide sequence ID" value="NZ_JAHESD010000059.1"/>
</dbReference>
<dbReference type="Proteomes" id="UP000772618">
    <property type="component" value="Unassembled WGS sequence"/>
</dbReference>
<gene>
    <name evidence="1" type="ORF">KK060_19865</name>
</gene>
<sequence length="553" mass="62924">MNRHEEFIEKLLFSNSYMLAQDLNVALQTEFGVSGPYGRKIIERAVEAYVIVPSAIRFGKNQFAYVHPKKQLTKDLVLQIAAKHRPSLFRLIVGMDINNGIISYYEAMKIAGCPVEEGKTKNDSVDKLFLEVELLGYASQFANKDGVRFLVSSRDAKHADYLMAKAFKQMSIDAMFVPDILRALQRFNIISNDRVLYRNKTEPQLGVNHNNFKWDAIAYTRTTGINEARSSESNTYDKQTLVVLDVIVSRKYTDHDLQGFLSRIQGTISSVKTGKRKVLPIVIYSGIESRILINRIKKLGFLSFDLGTIYGSKIYRIIECIQSVKNTDDFTEGTIDDRIEEALETIENTGQADNLSNIKGDLFESLMFPVLNTIFSGSDIETSKELKNRNEGKTEKYEYDYIIRNSRLREITIIELKGFASSRYIDLGDIDRNNTLTWFFGRTLPFAKKMLQNDGLKITASYITTANFTSEGIEFLEGLQNGALKPNVLDVWYDGTKLLNLLKEHGFQKPLELVQKYYIKAEPSKVKVPFGAEDMPYEIETALQTDLPDLGDF</sequence>
<accession>A0ABS5VVU7</accession>
<reference evidence="1 2" key="1">
    <citation type="submission" date="2021-05" db="EMBL/GenBank/DDBJ databases">
        <title>A Polyphasic approach of four new species of the genus Ohtaekwangia: Ohtaekwangia histidinii sp. nov., Ohtaekwangia cretensis sp. nov., Ohtaekwangia indiensis sp. nov., Ohtaekwangia reichenbachii sp. nov. from diverse environment.</title>
        <authorList>
            <person name="Octaviana S."/>
        </authorList>
    </citation>
    <scope>NUCLEOTIDE SEQUENCE [LARGE SCALE GENOMIC DNA]</scope>
    <source>
        <strain evidence="1 2">PWU20</strain>
    </source>
</reference>
<evidence type="ECO:0000313" key="1">
    <source>
        <dbReference type="EMBL" id="MBT1705558.1"/>
    </source>
</evidence>
<evidence type="ECO:0008006" key="3">
    <source>
        <dbReference type="Google" id="ProtNLM"/>
    </source>
</evidence>
<proteinExistence type="predicted"/>
<evidence type="ECO:0000313" key="2">
    <source>
        <dbReference type="Proteomes" id="UP000772618"/>
    </source>
</evidence>
<comment type="caution">
    <text evidence="1">The sequence shown here is derived from an EMBL/GenBank/DDBJ whole genome shotgun (WGS) entry which is preliminary data.</text>
</comment>
<keyword evidence="2" id="KW-1185">Reference proteome</keyword>